<evidence type="ECO:0000313" key="15">
    <source>
        <dbReference type="Proteomes" id="UP000683360"/>
    </source>
</evidence>
<dbReference type="Pfam" id="PF13855">
    <property type="entry name" value="LRR_8"/>
    <property type="match status" value="2"/>
</dbReference>
<dbReference type="SUPFAM" id="SSF52200">
    <property type="entry name" value="Toll/Interleukin receptor TIR domain"/>
    <property type="match status" value="1"/>
</dbReference>
<name>A0A8S3SAH1_MYTED</name>
<dbReference type="PROSITE" id="PS50104">
    <property type="entry name" value="TIR"/>
    <property type="match status" value="1"/>
</dbReference>
<reference evidence="14" key="1">
    <citation type="submission" date="2021-03" db="EMBL/GenBank/DDBJ databases">
        <authorList>
            <person name="Bekaert M."/>
        </authorList>
    </citation>
    <scope>NUCLEOTIDE SEQUENCE</scope>
</reference>
<feature type="transmembrane region" description="Helical" evidence="11">
    <location>
        <begin position="641"/>
        <end position="666"/>
    </location>
</feature>
<feature type="signal peptide" evidence="12">
    <location>
        <begin position="1"/>
        <end position="23"/>
    </location>
</feature>
<dbReference type="PRINTS" id="PR01537">
    <property type="entry name" value="INTRLKN1R1F"/>
</dbReference>
<dbReference type="InterPro" id="IPR001611">
    <property type="entry name" value="Leu-rich_rpt"/>
</dbReference>
<evidence type="ECO:0000256" key="12">
    <source>
        <dbReference type="SAM" id="SignalP"/>
    </source>
</evidence>
<dbReference type="PANTHER" id="PTHR24365:SF541">
    <property type="entry name" value="PROTEIN TOLL-RELATED"/>
    <property type="match status" value="1"/>
</dbReference>
<dbReference type="InterPro" id="IPR000157">
    <property type="entry name" value="TIR_dom"/>
</dbReference>
<evidence type="ECO:0000256" key="5">
    <source>
        <dbReference type="ARBA" id="ARBA00022729"/>
    </source>
</evidence>
<keyword evidence="4 11" id="KW-0812">Transmembrane</keyword>
<dbReference type="InterPro" id="IPR017241">
    <property type="entry name" value="Toll-like_receptor"/>
</dbReference>
<proteinExistence type="inferred from homology"/>
<comment type="subcellular location">
    <subcellularLocation>
        <location evidence="1">Membrane</location>
        <topology evidence="1">Single-pass type I membrane protein</topology>
    </subcellularLocation>
</comment>
<keyword evidence="3" id="KW-0433">Leucine-rich repeat</keyword>
<dbReference type="PIRSF" id="PIRSF037595">
    <property type="entry name" value="Toll-like_receptor"/>
    <property type="match status" value="1"/>
</dbReference>
<keyword evidence="8 11" id="KW-0472">Membrane</keyword>
<dbReference type="PROSITE" id="PS51450">
    <property type="entry name" value="LRR"/>
    <property type="match status" value="2"/>
</dbReference>
<keyword evidence="7 11" id="KW-1133">Transmembrane helix</keyword>
<evidence type="ECO:0000256" key="9">
    <source>
        <dbReference type="ARBA" id="ARBA00023170"/>
    </source>
</evidence>
<evidence type="ECO:0000256" key="2">
    <source>
        <dbReference type="ARBA" id="ARBA00009634"/>
    </source>
</evidence>
<gene>
    <name evidence="14" type="ORF">MEDL_27864</name>
</gene>
<comment type="similarity">
    <text evidence="2">Belongs to the Toll-like receptor family.</text>
</comment>
<dbReference type="InterPro" id="IPR003591">
    <property type="entry name" value="Leu-rich_rpt_typical-subtyp"/>
</dbReference>
<dbReference type="InterPro" id="IPR032675">
    <property type="entry name" value="LRR_dom_sf"/>
</dbReference>
<evidence type="ECO:0000259" key="13">
    <source>
        <dbReference type="PROSITE" id="PS50104"/>
    </source>
</evidence>
<dbReference type="GO" id="GO:0002224">
    <property type="term" value="P:toll-like receptor signaling pathway"/>
    <property type="evidence" value="ECO:0007669"/>
    <property type="project" value="InterPro"/>
</dbReference>
<dbReference type="InterPro" id="IPR035897">
    <property type="entry name" value="Toll_tir_struct_dom_sf"/>
</dbReference>
<keyword evidence="10" id="KW-0325">Glycoprotein</keyword>
<accession>A0A8S3SAH1</accession>
<evidence type="ECO:0000256" key="8">
    <source>
        <dbReference type="ARBA" id="ARBA00023136"/>
    </source>
</evidence>
<dbReference type="GO" id="GO:0004888">
    <property type="term" value="F:transmembrane signaling receptor activity"/>
    <property type="evidence" value="ECO:0007669"/>
    <property type="project" value="InterPro"/>
</dbReference>
<keyword evidence="15" id="KW-1185">Reference proteome</keyword>
<dbReference type="EMBL" id="CAJPWZ010001396">
    <property type="protein sequence ID" value="CAG2213962.1"/>
    <property type="molecule type" value="Genomic_DNA"/>
</dbReference>
<dbReference type="SMART" id="SM00369">
    <property type="entry name" value="LRR_TYP"/>
    <property type="match status" value="6"/>
</dbReference>
<protein>
    <recommendedName>
        <fullName evidence="13">TIR domain-containing protein</fullName>
    </recommendedName>
</protein>
<keyword evidence="6" id="KW-0677">Repeat</keyword>
<dbReference type="Gene3D" id="3.40.50.10140">
    <property type="entry name" value="Toll/interleukin-1 receptor homology (TIR) domain"/>
    <property type="match status" value="1"/>
</dbReference>
<organism evidence="14 15">
    <name type="scientific">Mytilus edulis</name>
    <name type="common">Blue mussel</name>
    <dbReference type="NCBI Taxonomy" id="6550"/>
    <lineage>
        <taxon>Eukaryota</taxon>
        <taxon>Metazoa</taxon>
        <taxon>Spiralia</taxon>
        <taxon>Lophotrochozoa</taxon>
        <taxon>Mollusca</taxon>
        <taxon>Bivalvia</taxon>
        <taxon>Autobranchia</taxon>
        <taxon>Pteriomorphia</taxon>
        <taxon>Mytilida</taxon>
        <taxon>Mytiloidea</taxon>
        <taxon>Mytilidae</taxon>
        <taxon>Mytilinae</taxon>
        <taxon>Mytilus</taxon>
    </lineage>
</organism>
<comment type="caution">
    <text evidence="14">The sequence shown here is derived from an EMBL/GenBank/DDBJ whole genome shotgun (WGS) entry which is preliminary data.</text>
</comment>
<dbReference type="GO" id="GO:0006955">
    <property type="term" value="P:immune response"/>
    <property type="evidence" value="ECO:0007669"/>
    <property type="project" value="InterPro"/>
</dbReference>
<evidence type="ECO:0000313" key="14">
    <source>
        <dbReference type="EMBL" id="CAG2213962.1"/>
    </source>
</evidence>
<dbReference type="AlphaFoldDB" id="A0A8S3SAH1"/>
<evidence type="ECO:0000256" key="4">
    <source>
        <dbReference type="ARBA" id="ARBA00022692"/>
    </source>
</evidence>
<evidence type="ECO:0000256" key="10">
    <source>
        <dbReference type="ARBA" id="ARBA00023180"/>
    </source>
</evidence>
<dbReference type="Gene3D" id="3.80.10.10">
    <property type="entry name" value="Ribonuclease Inhibitor"/>
    <property type="match status" value="3"/>
</dbReference>
<dbReference type="GO" id="GO:0005886">
    <property type="term" value="C:plasma membrane"/>
    <property type="evidence" value="ECO:0007669"/>
    <property type="project" value="TreeGrafter"/>
</dbReference>
<evidence type="ECO:0000256" key="11">
    <source>
        <dbReference type="SAM" id="Phobius"/>
    </source>
</evidence>
<dbReference type="Pfam" id="PF01582">
    <property type="entry name" value="TIR"/>
    <property type="match status" value="1"/>
</dbReference>
<keyword evidence="9" id="KW-0675">Receptor</keyword>
<dbReference type="SUPFAM" id="SSF52058">
    <property type="entry name" value="L domain-like"/>
    <property type="match status" value="1"/>
</dbReference>
<dbReference type="OrthoDB" id="6056927at2759"/>
<feature type="domain" description="TIR" evidence="13">
    <location>
        <begin position="690"/>
        <end position="827"/>
    </location>
</feature>
<sequence>MDNMFVFIVLCFTLVYPYRNVLAKCKFTGNVANKEALCKYQGYTSVPRNLPRDIKKLDLSYNRLTSLDADEFYRYKYLEELIIDSNVIRMLHSNAFYGLSLLRHLSLSKNNLDVSKSYHHKVFESLQNLSVLDISKNMKRSKNSPYKVPISELSTLHELSIDLVYNATFGRQFKKLYNLQILRFDYCHVNYLYNETFLEMPINLKEFHMTTCKNFVVIEGGVLVPFQHLKVLNLTSSNIHLTQALNILHPFQNKSMDALLFRGITFADYKHGLDAVILTPEMMKYIKNICIKTVDLSDNDIILVKNRSLISFQHRQCFENIMLSANSFSLDNWAVDFFIFLFTLTNIKMIDYSYFPLRFKNPVFLDVITRNNHTTVEHVQGKWRRKVIPITVIIPSQIQFVRITHVMGINAFREIKTINSSLRHLEISYFETHIFPLLTVDGFNSLEHLDLSGISSVLTIGESKIPVLIHLETLILKDTNLYDILQTNTTIFRFCPNIMNLDISYNYIWKIKANSLGQLLNLKQLNVSHNLLETVPDVVTSFNNMVELDLSYNQLTTIGKNILEWINSQNHTHGTFKLYLSHNPLICSCDTRPFLRWILTIKVLDYNGNYSCWVSSRKSINYTRNVAEDFHHYFVECDTTVWIKLGMSLLVCVLSSVLCIALLYNFRWRIVFFFFRNFRRFAEKGLELTFDYDVYVSYSDDCVSFVKELQEKVENEWGFKICFEDRDFIIGESIASERATSINRCRHIIFLVTPSIVKNEWTRFEIERAKYEKFTKNLQKIVVITRDIPLDDIPMEFSAIWKDVLLIQWPIEKDDVQMAWQKLRLWFF</sequence>
<dbReference type="SMART" id="SM00255">
    <property type="entry name" value="TIR"/>
    <property type="match status" value="1"/>
</dbReference>
<evidence type="ECO:0000256" key="6">
    <source>
        <dbReference type="ARBA" id="ARBA00022737"/>
    </source>
</evidence>
<evidence type="ECO:0000256" key="1">
    <source>
        <dbReference type="ARBA" id="ARBA00004479"/>
    </source>
</evidence>
<evidence type="ECO:0000256" key="3">
    <source>
        <dbReference type="ARBA" id="ARBA00022614"/>
    </source>
</evidence>
<evidence type="ECO:0000256" key="7">
    <source>
        <dbReference type="ARBA" id="ARBA00022989"/>
    </source>
</evidence>
<keyword evidence="5 12" id="KW-0732">Signal</keyword>
<dbReference type="PANTHER" id="PTHR24365">
    <property type="entry name" value="TOLL-LIKE RECEPTOR"/>
    <property type="match status" value="1"/>
</dbReference>
<dbReference type="Proteomes" id="UP000683360">
    <property type="component" value="Unassembled WGS sequence"/>
</dbReference>
<feature type="chain" id="PRO_5035948344" description="TIR domain-containing protein" evidence="12">
    <location>
        <begin position="24"/>
        <end position="828"/>
    </location>
</feature>